<dbReference type="InterPro" id="IPR020901">
    <property type="entry name" value="Prtase_inh_Kunz-CS"/>
</dbReference>
<dbReference type="Proteomes" id="UP000694405">
    <property type="component" value="Chromosome 24"/>
</dbReference>
<evidence type="ECO:0000256" key="1">
    <source>
        <dbReference type="ARBA" id="ARBA00022690"/>
    </source>
</evidence>
<proteinExistence type="predicted"/>
<name>A0A8C6JAY7_MELUD</name>
<protein>
    <submittedName>
        <fullName evidence="4">Uncharacterized protein</fullName>
    </submittedName>
</protein>
<dbReference type="Ensembl" id="ENSMUNT00000011320.2">
    <property type="protein sequence ID" value="ENSMUNP00000009787.2"/>
    <property type="gene ID" value="ENSMUNG00000007727.2"/>
</dbReference>
<keyword evidence="2" id="KW-0722">Serine protease inhibitor</keyword>
<sequence>MCLIHSLYLPYIHVLYVPHMFPFYALCIPFICLIHSLYMSYMFSLYVPSICSLYTCPISALYVPYISHCLVPAQTGPCRASFPRWFYSARDGSCRRFTYGGCQGNGNNYGSREACEERCARG</sequence>
<dbReference type="InterPro" id="IPR002223">
    <property type="entry name" value="Kunitz_BPTI"/>
</dbReference>
<organism evidence="4 5">
    <name type="scientific">Melopsittacus undulatus</name>
    <name type="common">Budgerigar</name>
    <name type="synonym">Psittacus undulatus</name>
    <dbReference type="NCBI Taxonomy" id="13146"/>
    <lineage>
        <taxon>Eukaryota</taxon>
        <taxon>Metazoa</taxon>
        <taxon>Chordata</taxon>
        <taxon>Craniata</taxon>
        <taxon>Vertebrata</taxon>
        <taxon>Euteleostomi</taxon>
        <taxon>Archelosauria</taxon>
        <taxon>Archosauria</taxon>
        <taxon>Dinosauria</taxon>
        <taxon>Saurischia</taxon>
        <taxon>Theropoda</taxon>
        <taxon>Coelurosauria</taxon>
        <taxon>Aves</taxon>
        <taxon>Neognathae</taxon>
        <taxon>Neoaves</taxon>
        <taxon>Telluraves</taxon>
        <taxon>Australaves</taxon>
        <taxon>Psittaciformes</taxon>
        <taxon>Psittaculidae</taxon>
        <taxon>Melopsittacus</taxon>
    </lineage>
</organism>
<dbReference type="Pfam" id="PF00014">
    <property type="entry name" value="Kunitz_BPTI"/>
    <property type="match status" value="1"/>
</dbReference>
<reference evidence="4" key="2">
    <citation type="submission" date="2025-08" db="UniProtKB">
        <authorList>
            <consortium name="Ensembl"/>
        </authorList>
    </citation>
    <scope>IDENTIFICATION</scope>
</reference>
<dbReference type="GO" id="GO:0004867">
    <property type="term" value="F:serine-type endopeptidase inhibitor activity"/>
    <property type="evidence" value="ECO:0007669"/>
    <property type="project" value="UniProtKB-KW"/>
</dbReference>
<dbReference type="SUPFAM" id="SSF57362">
    <property type="entry name" value="BPTI-like"/>
    <property type="match status" value="1"/>
</dbReference>
<evidence type="ECO:0000313" key="4">
    <source>
        <dbReference type="Ensembl" id="ENSMUNP00000009787.2"/>
    </source>
</evidence>
<dbReference type="FunFam" id="4.10.410.10:FF:000020">
    <property type="entry name" value="Collagen, type VI, alpha 3"/>
    <property type="match status" value="1"/>
</dbReference>
<evidence type="ECO:0000313" key="5">
    <source>
        <dbReference type="Proteomes" id="UP000694405"/>
    </source>
</evidence>
<keyword evidence="1" id="KW-0646">Protease inhibitor</keyword>
<evidence type="ECO:0000256" key="3">
    <source>
        <dbReference type="ARBA" id="ARBA00023157"/>
    </source>
</evidence>
<dbReference type="PROSITE" id="PS50279">
    <property type="entry name" value="BPTI_KUNITZ_2"/>
    <property type="match status" value="1"/>
</dbReference>
<dbReference type="Gene3D" id="4.10.410.10">
    <property type="entry name" value="Pancreatic trypsin inhibitor Kunitz domain"/>
    <property type="match status" value="1"/>
</dbReference>
<dbReference type="AlphaFoldDB" id="A0A8C6JAY7"/>
<reference evidence="4" key="3">
    <citation type="submission" date="2025-09" db="UniProtKB">
        <authorList>
            <consortium name="Ensembl"/>
        </authorList>
    </citation>
    <scope>IDENTIFICATION</scope>
</reference>
<dbReference type="InterPro" id="IPR036880">
    <property type="entry name" value="Kunitz_BPTI_sf"/>
</dbReference>
<dbReference type="PANTHER" id="PTHR47247:SF1">
    <property type="entry name" value="KUNITZ-TYPE PROTEASE INHIBITOR 2"/>
    <property type="match status" value="1"/>
</dbReference>
<evidence type="ECO:0000256" key="2">
    <source>
        <dbReference type="ARBA" id="ARBA00022900"/>
    </source>
</evidence>
<dbReference type="PANTHER" id="PTHR47247">
    <property type="entry name" value="KUNITZ-TYPE PROTEASE INHIBITOR 2"/>
    <property type="match status" value="1"/>
</dbReference>
<dbReference type="SMART" id="SM00131">
    <property type="entry name" value="KU"/>
    <property type="match status" value="1"/>
</dbReference>
<keyword evidence="5" id="KW-1185">Reference proteome</keyword>
<accession>A0A8V5GNM3</accession>
<dbReference type="PRINTS" id="PR00759">
    <property type="entry name" value="BASICPTASE"/>
</dbReference>
<reference evidence="4" key="1">
    <citation type="submission" date="2020-03" db="EMBL/GenBank/DDBJ databases">
        <title>Melopsittacus undulatus (budgerigar) genome, bMelUnd1, maternal haplotype with Z.</title>
        <authorList>
            <person name="Gedman G."/>
            <person name="Mountcastle J."/>
            <person name="Haase B."/>
            <person name="Formenti G."/>
            <person name="Wright T."/>
            <person name="Apodaca J."/>
            <person name="Pelan S."/>
            <person name="Chow W."/>
            <person name="Rhie A."/>
            <person name="Howe K."/>
            <person name="Fedrigo O."/>
            <person name="Jarvis E.D."/>
        </authorList>
    </citation>
    <scope>NUCLEOTIDE SEQUENCE [LARGE SCALE GENOMIC DNA]</scope>
</reference>
<dbReference type="PROSITE" id="PS00280">
    <property type="entry name" value="BPTI_KUNITZ_1"/>
    <property type="match status" value="1"/>
</dbReference>
<accession>A0A8C6JAY7</accession>
<keyword evidence="3" id="KW-1015">Disulfide bond</keyword>